<evidence type="ECO:0000313" key="1">
    <source>
        <dbReference type="EMBL" id="KAK6753724.1"/>
    </source>
</evidence>
<proteinExistence type="predicted"/>
<accession>A0ABR1DTF7</accession>
<dbReference type="EMBL" id="JAVFWL010000005">
    <property type="protein sequence ID" value="KAK6753724.1"/>
    <property type="molecule type" value="Genomic_DNA"/>
</dbReference>
<evidence type="ECO:0000313" key="2">
    <source>
        <dbReference type="Proteomes" id="UP001303046"/>
    </source>
</evidence>
<comment type="caution">
    <text evidence="1">The sequence shown here is derived from an EMBL/GenBank/DDBJ whole genome shotgun (WGS) entry which is preliminary data.</text>
</comment>
<name>A0ABR1DTF7_NECAM</name>
<organism evidence="1 2">
    <name type="scientific">Necator americanus</name>
    <name type="common">Human hookworm</name>
    <dbReference type="NCBI Taxonomy" id="51031"/>
    <lineage>
        <taxon>Eukaryota</taxon>
        <taxon>Metazoa</taxon>
        <taxon>Ecdysozoa</taxon>
        <taxon>Nematoda</taxon>
        <taxon>Chromadorea</taxon>
        <taxon>Rhabditida</taxon>
        <taxon>Rhabditina</taxon>
        <taxon>Rhabditomorpha</taxon>
        <taxon>Strongyloidea</taxon>
        <taxon>Ancylostomatidae</taxon>
        <taxon>Bunostominae</taxon>
        <taxon>Necator</taxon>
    </lineage>
</organism>
<keyword evidence="2" id="KW-1185">Reference proteome</keyword>
<gene>
    <name evidence="1" type="primary">Necator_chrV.g17774</name>
    <name evidence="1" type="ORF">RB195_012984</name>
</gene>
<reference evidence="1 2" key="1">
    <citation type="submission" date="2023-08" db="EMBL/GenBank/DDBJ databases">
        <title>A Necator americanus chromosomal reference genome.</title>
        <authorList>
            <person name="Ilik V."/>
            <person name="Petrzelkova K.J."/>
            <person name="Pardy F."/>
            <person name="Fuh T."/>
            <person name="Niatou-Singa F.S."/>
            <person name="Gouil Q."/>
            <person name="Baker L."/>
            <person name="Ritchie M.E."/>
            <person name="Jex A.R."/>
            <person name="Gazzola D."/>
            <person name="Li H."/>
            <person name="Toshio Fujiwara R."/>
            <person name="Zhan B."/>
            <person name="Aroian R.V."/>
            <person name="Pafco B."/>
            <person name="Schwarz E.M."/>
        </authorList>
    </citation>
    <scope>NUCLEOTIDE SEQUENCE [LARGE SCALE GENOMIC DNA]</scope>
    <source>
        <strain evidence="1 2">Aroian</strain>
        <tissue evidence="1">Whole animal</tissue>
    </source>
</reference>
<sequence>MVIVVLTGAPTPLMSIILKNSSSLGHVRRSVCRFSASSRLDQSDDVIVNVPGLHHKIFNGRLRARIYSLCVKLLVLVFSNQRNLSYRCVVRIVLKLMGR</sequence>
<dbReference type="Proteomes" id="UP001303046">
    <property type="component" value="Unassembled WGS sequence"/>
</dbReference>
<protein>
    <submittedName>
        <fullName evidence="1">Uncharacterized protein</fullName>
    </submittedName>
</protein>